<keyword evidence="2" id="KW-1185">Reference proteome</keyword>
<accession>F4S5J9</accession>
<organism evidence="2">
    <name type="scientific">Melampsora larici-populina (strain 98AG31 / pathotype 3-4-7)</name>
    <name type="common">Poplar leaf rust fungus</name>
    <dbReference type="NCBI Taxonomy" id="747676"/>
    <lineage>
        <taxon>Eukaryota</taxon>
        <taxon>Fungi</taxon>
        <taxon>Dikarya</taxon>
        <taxon>Basidiomycota</taxon>
        <taxon>Pucciniomycotina</taxon>
        <taxon>Pucciniomycetes</taxon>
        <taxon>Pucciniales</taxon>
        <taxon>Melampsoraceae</taxon>
        <taxon>Melampsora</taxon>
    </lineage>
</organism>
<reference evidence="2" key="1">
    <citation type="journal article" date="2011" name="Proc. Natl. Acad. Sci. U.S.A.">
        <title>Obligate biotrophy features unraveled by the genomic analysis of rust fungi.</title>
        <authorList>
            <person name="Duplessis S."/>
            <person name="Cuomo C.A."/>
            <person name="Lin Y.-C."/>
            <person name="Aerts A."/>
            <person name="Tisserant E."/>
            <person name="Veneault-Fourrey C."/>
            <person name="Joly D.L."/>
            <person name="Hacquard S."/>
            <person name="Amselem J."/>
            <person name="Cantarel B.L."/>
            <person name="Chiu R."/>
            <person name="Coutinho P.M."/>
            <person name="Feau N."/>
            <person name="Field M."/>
            <person name="Frey P."/>
            <person name="Gelhaye E."/>
            <person name="Goldberg J."/>
            <person name="Grabherr M.G."/>
            <person name="Kodira C.D."/>
            <person name="Kohler A."/>
            <person name="Kuees U."/>
            <person name="Lindquist E.A."/>
            <person name="Lucas S.M."/>
            <person name="Mago R."/>
            <person name="Mauceli E."/>
            <person name="Morin E."/>
            <person name="Murat C."/>
            <person name="Pangilinan J.L."/>
            <person name="Park R."/>
            <person name="Pearson M."/>
            <person name="Quesneville H."/>
            <person name="Rouhier N."/>
            <person name="Sakthikumar S."/>
            <person name="Salamov A.A."/>
            <person name="Schmutz J."/>
            <person name="Selles B."/>
            <person name="Shapiro H."/>
            <person name="Tanguay P."/>
            <person name="Tuskan G.A."/>
            <person name="Henrissat B."/>
            <person name="Van de Peer Y."/>
            <person name="Rouze P."/>
            <person name="Ellis J.G."/>
            <person name="Dodds P.N."/>
            <person name="Schein J.E."/>
            <person name="Zhong S."/>
            <person name="Hamelin R.C."/>
            <person name="Grigoriev I.V."/>
            <person name="Szabo L.J."/>
            <person name="Martin F."/>
        </authorList>
    </citation>
    <scope>NUCLEOTIDE SEQUENCE [LARGE SCALE GENOMIC DNA]</scope>
    <source>
        <strain evidence="2">98AG31 / pathotype 3-4-7</strain>
    </source>
</reference>
<dbReference type="HOGENOM" id="CLU_994271_0_0_1"/>
<dbReference type="KEGG" id="mlr:MELLADRAFT_112154"/>
<sequence length="280" mass="32179">MSHVAVSVSLCKQQICPEFISIVRVSQHNFIASANVFWSCPTFYYSPYSILNVKSYTYLGYLNLGHVKRWLGKQNTKDYKEWWGISSGLTDLLLFHMIPLPLDDSEMQTLVLKMGEPTHHEHNMKPTTPSCVPQTTSAFQQYYPPVTDSQIAQPAPETEISLGGLRSSAGCSLFHEILVAMFRNDCILPLSSARGTRWSRRKLIFIRWHLAVEEWEKESKYCRKISGIKIDDDYPMVFISIGKDLFSDDSFAIFFAKKGRKGRSIKNRPSRWAIAIQKRR</sequence>
<name>F4S5J9_MELLP</name>
<protein>
    <submittedName>
        <fullName evidence="1">Uncharacterized protein</fullName>
    </submittedName>
</protein>
<evidence type="ECO:0000313" key="2">
    <source>
        <dbReference type="Proteomes" id="UP000001072"/>
    </source>
</evidence>
<proteinExistence type="predicted"/>
<dbReference type="Proteomes" id="UP000001072">
    <property type="component" value="Unassembled WGS sequence"/>
</dbReference>
<dbReference type="AlphaFoldDB" id="F4S5J9"/>
<dbReference type="VEuPathDB" id="FungiDB:MELLADRAFT_112154"/>
<gene>
    <name evidence="1" type="ORF">MELLADRAFT_112154</name>
</gene>
<dbReference type="InParanoid" id="F4S5J9"/>
<dbReference type="RefSeq" id="XP_007416637.1">
    <property type="nucleotide sequence ID" value="XM_007416575.1"/>
</dbReference>
<dbReference type="GeneID" id="18924586"/>
<dbReference type="EMBL" id="GL883151">
    <property type="protein sequence ID" value="EGG00039.1"/>
    <property type="molecule type" value="Genomic_DNA"/>
</dbReference>
<evidence type="ECO:0000313" key="1">
    <source>
        <dbReference type="EMBL" id="EGG00039.1"/>
    </source>
</evidence>